<dbReference type="PROSITE" id="PS50932">
    <property type="entry name" value="HTH_LACI_2"/>
    <property type="match status" value="1"/>
</dbReference>
<dbReference type="GO" id="GO:0000976">
    <property type="term" value="F:transcription cis-regulatory region binding"/>
    <property type="evidence" value="ECO:0007669"/>
    <property type="project" value="TreeGrafter"/>
</dbReference>
<keyword evidence="6" id="KW-1185">Reference proteome</keyword>
<keyword evidence="2" id="KW-0238">DNA-binding</keyword>
<dbReference type="Gene3D" id="1.10.260.40">
    <property type="entry name" value="lambda repressor-like DNA-binding domains"/>
    <property type="match status" value="1"/>
</dbReference>
<evidence type="ECO:0000313" key="5">
    <source>
        <dbReference type="EMBL" id="GIH03046.1"/>
    </source>
</evidence>
<dbReference type="CDD" id="cd06296">
    <property type="entry name" value="PBP1_CatR-like"/>
    <property type="match status" value="1"/>
</dbReference>
<dbReference type="SMART" id="SM00354">
    <property type="entry name" value="HTH_LACI"/>
    <property type="match status" value="1"/>
</dbReference>
<keyword evidence="1" id="KW-0805">Transcription regulation</keyword>
<dbReference type="InterPro" id="IPR010982">
    <property type="entry name" value="Lambda_DNA-bd_dom_sf"/>
</dbReference>
<dbReference type="CDD" id="cd01392">
    <property type="entry name" value="HTH_LacI"/>
    <property type="match status" value="1"/>
</dbReference>
<comment type="caution">
    <text evidence="5">The sequence shown here is derived from an EMBL/GenBank/DDBJ whole genome shotgun (WGS) entry which is preliminary data.</text>
</comment>
<evidence type="ECO:0000256" key="3">
    <source>
        <dbReference type="ARBA" id="ARBA00023163"/>
    </source>
</evidence>
<dbReference type="InterPro" id="IPR028082">
    <property type="entry name" value="Peripla_BP_I"/>
</dbReference>
<dbReference type="Gene3D" id="3.40.50.2300">
    <property type="match status" value="2"/>
</dbReference>
<dbReference type="PANTHER" id="PTHR30146:SF153">
    <property type="entry name" value="LACTOSE OPERON REPRESSOR"/>
    <property type="match status" value="1"/>
</dbReference>
<keyword evidence="3" id="KW-0804">Transcription</keyword>
<dbReference type="Pfam" id="PF13377">
    <property type="entry name" value="Peripla_BP_3"/>
    <property type="match status" value="1"/>
</dbReference>
<dbReference type="Pfam" id="PF00356">
    <property type="entry name" value="LacI"/>
    <property type="match status" value="1"/>
</dbReference>
<dbReference type="SUPFAM" id="SSF53822">
    <property type="entry name" value="Periplasmic binding protein-like I"/>
    <property type="match status" value="1"/>
</dbReference>
<dbReference type="AlphaFoldDB" id="A0A8J3Q3M0"/>
<dbReference type="SUPFAM" id="SSF47413">
    <property type="entry name" value="lambda repressor-like DNA-binding domains"/>
    <property type="match status" value="1"/>
</dbReference>
<organism evidence="5 6">
    <name type="scientific">Rhizocola hellebori</name>
    <dbReference type="NCBI Taxonomy" id="1392758"/>
    <lineage>
        <taxon>Bacteria</taxon>
        <taxon>Bacillati</taxon>
        <taxon>Actinomycetota</taxon>
        <taxon>Actinomycetes</taxon>
        <taxon>Micromonosporales</taxon>
        <taxon>Micromonosporaceae</taxon>
        <taxon>Rhizocola</taxon>
    </lineage>
</organism>
<proteinExistence type="predicted"/>
<protein>
    <submittedName>
        <fullName evidence="5">LacI family transcriptional regulator</fullName>
    </submittedName>
</protein>
<dbReference type="PROSITE" id="PS00356">
    <property type="entry name" value="HTH_LACI_1"/>
    <property type="match status" value="1"/>
</dbReference>
<name>A0A8J3Q3M0_9ACTN</name>
<feature type="domain" description="HTH lacI-type" evidence="4">
    <location>
        <begin position="16"/>
        <end position="70"/>
    </location>
</feature>
<evidence type="ECO:0000259" key="4">
    <source>
        <dbReference type="PROSITE" id="PS50932"/>
    </source>
</evidence>
<evidence type="ECO:0000256" key="2">
    <source>
        <dbReference type="ARBA" id="ARBA00023125"/>
    </source>
</evidence>
<gene>
    <name evidence="5" type="primary">lacI_9</name>
    <name evidence="5" type="ORF">Rhe02_11130</name>
</gene>
<dbReference type="Proteomes" id="UP000612899">
    <property type="component" value="Unassembled WGS sequence"/>
</dbReference>
<dbReference type="GO" id="GO:0003700">
    <property type="term" value="F:DNA-binding transcription factor activity"/>
    <property type="evidence" value="ECO:0007669"/>
    <property type="project" value="TreeGrafter"/>
</dbReference>
<accession>A0A8J3Q3M0</accession>
<evidence type="ECO:0000313" key="6">
    <source>
        <dbReference type="Proteomes" id="UP000612899"/>
    </source>
</evidence>
<reference evidence="5" key="1">
    <citation type="submission" date="2021-01" db="EMBL/GenBank/DDBJ databases">
        <title>Whole genome shotgun sequence of Rhizocola hellebori NBRC 109834.</title>
        <authorList>
            <person name="Komaki H."/>
            <person name="Tamura T."/>
        </authorList>
    </citation>
    <scope>NUCLEOTIDE SEQUENCE</scope>
    <source>
        <strain evidence="5">NBRC 109834</strain>
    </source>
</reference>
<sequence>MVPTSGAQPPHAQRSTTIAEIARLAGVSAPTVSKVLNGRTTVAADTREHVLEVLHEHGYRSTRKALKLSSLVELVFHELVGIYPVDILRGVQRIAVEHQVAVVVSESQGSQTPGRGWLEGVLRRRPIGVIPVFSDLSTQQRAQLATAGIPLVVLDPNGVPDDDVPSVGSTNWIGGLSATRHLLELGHRRVAVITGPKWALSSRARLDGYRAALDAAGVPIDPALIREGSFEIADGLTHTNELLRLSDPPTAIFTFNDGMAIGVYHAASLAGLHVPRDLSVVGFDDYQPLDRWLVPPLTTVRQPLAEMGAAAARMVLDLAQGTVPQPKRLELATEMVIRESTAPPARR</sequence>
<evidence type="ECO:0000256" key="1">
    <source>
        <dbReference type="ARBA" id="ARBA00023015"/>
    </source>
</evidence>
<dbReference type="InterPro" id="IPR046335">
    <property type="entry name" value="LacI/GalR-like_sensor"/>
</dbReference>
<dbReference type="EMBL" id="BONY01000005">
    <property type="protein sequence ID" value="GIH03046.1"/>
    <property type="molecule type" value="Genomic_DNA"/>
</dbReference>
<dbReference type="PANTHER" id="PTHR30146">
    <property type="entry name" value="LACI-RELATED TRANSCRIPTIONAL REPRESSOR"/>
    <property type="match status" value="1"/>
</dbReference>
<dbReference type="InterPro" id="IPR000843">
    <property type="entry name" value="HTH_LacI"/>
</dbReference>
<dbReference type="RefSeq" id="WP_203906968.1">
    <property type="nucleotide sequence ID" value="NZ_BONY01000005.1"/>
</dbReference>